<dbReference type="SUPFAM" id="SSF109604">
    <property type="entry name" value="HD-domain/PDEase-like"/>
    <property type="match status" value="1"/>
</dbReference>
<dbReference type="PANTHER" id="PTHR30005">
    <property type="entry name" value="EXOPOLYPHOSPHATASE"/>
    <property type="match status" value="1"/>
</dbReference>
<accession>A0A0D7X4I9</accession>
<dbReference type="EMBL" id="JTHP01000009">
    <property type="protein sequence ID" value="KJD46320.1"/>
    <property type="molecule type" value="Genomic_DNA"/>
</dbReference>
<sequence length="515" mass="57612">MNSKIGIMDIGSNSIRLVIYEITETGAYRIVQECKEAARLSEKVGTNGRMEREAIRSIAPLLRQFITVCRMHEVVRMRAAATAAIRNAANSDEIVQWIAEETGLTLEILSGEQEGYAGFLGVVNTMNVNDGIIIDIGGGSTEITLFRERQRLHTVSFPFGAVNTNSRFGQEVRNGEWSPQQIEEMESFVRSSLQDHDWIFSNPGLPFIGLGGTLRTLAKINQKRQDYSLPVTHHYEMTTEDVDYFYVSLPHLPYEKRKKTAGLSKDRADIIVPGLVILKTIFEAAHGSTYLVSGAGLRDGLFHELVNSEKPVVDNPLITSIRNILSFAVPVSEEHVKRVNEYAVRLYDELVDVWADVSSSAMDKRLLLTAATLYKTGAALNYYHFRQHSVFWILHAGIGGLSHQETVLAALIADYHPKNRTPRLLRTHADILEPSDEERVHRLGSLLQLAIGMDRSESGIITSINPTTGDDALHLRLESMGEPILEQRELEAVAKDFQKAWNLTLSWSILPSSNF</sequence>
<dbReference type="InterPro" id="IPR043129">
    <property type="entry name" value="ATPase_NBD"/>
</dbReference>
<feature type="domain" description="Ppx/GppA phosphatase N-terminal" evidence="3">
    <location>
        <begin position="18"/>
        <end position="308"/>
    </location>
</feature>
<evidence type="ECO:0000313" key="5">
    <source>
        <dbReference type="EMBL" id="KJD46320.1"/>
    </source>
</evidence>
<keyword evidence="6" id="KW-1185">Reference proteome</keyword>
<comment type="caution">
    <text evidence="5">The sequence shown here is derived from an EMBL/GenBank/DDBJ whole genome shotgun (WGS) entry which is preliminary data.</text>
</comment>
<dbReference type="GO" id="GO:0016787">
    <property type="term" value="F:hydrolase activity"/>
    <property type="evidence" value="ECO:0007669"/>
    <property type="project" value="UniProtKB-KW"/>
</dbReference>
<dbReference type="Pfam" id="PF21447">
    <property type="entry name" value="Ppx-GppA_III"/>
    <property type="match status" value="1"/>
</dbReference>
<dbReference type="Pfam" id="PF02541">
    <property type="entry name" value="Ppx-GppA"/>
    <property type="match status" value="1"/>
</dbReference>
<evidence type="ECO:0000256" key="2">
    <source>
        <dbReference type="ARBA" id="ARBA00022801"/>
    </source>
</evidence>
<dbReference type="InterPro" id="IPR048950">
    <property type="entry name" value="Ppx_GppA_C"/>
</dbReference>
<dbReference type="OrthoDB" id="9807195at2"/>
<dbReference type="InterPro" id="IPR050273">
    <property type="entry name" value="GppA/Ppx_hydrolase"/>
</dbReference>
<keyword evidence="2" id="KW-0378">Hydrolase</keyword>
<proteinExistence type="inferred from homology"/>
<comment type="similarity">
    <text evidence="1">Belongs to the GppA/Ppx family.</text>
</comment>
<name>A0A0D7X4I9_9BACL</name>
<dbReference type="InterPro" id="IPR003695">
    <property type="entry name" value="Ppx_GppA_N"/>
</dbReference>
<evidence type="ECO:0000256" key="1">
    <source>
        <dbReference type="ARBA" id="ARBA00007125"/>
    </source>
</evidence>
<dbReference type="PATRIC" id="fig|159743.3.peg.1551"/>
<protein>
    <submittedName>
        <fullName evidence="5">Exopolyphosphatase</fullName>
    </submittedName>
</protein>
<dbReference type="Gene3D" id="1.10.3210.10">
    <property type="entry name" value="Hypothetical protein af1432"/>
    <property type="match status" value="1"/>
</dbReference>
<dbReference type="PANTHER" id="PTHR30005:SF0">
    <property type="entry name" value="RETROGRADE REGULATION PROTEIN 2"/>
    <property type="match status" value="1"/>
</dbReference>
<evidence type="ECO:0000259" key="4">
    <source>
        <dbReference type="Pfam" id="PF21447"/>
    </source>
</evidence>
<dbReference type="CDD" id="cd24052">
    <property type="entry name" value="ASKHA_NBD_HpPPX-GppA-like"/>
    <property type="match status" value="1"/>
</dbReference>
<dbReference type="Gene3D" id="3.30.420.40">
    <property type="match status" value="1"/>
</dbReference>
<gene>
    <name evidence="5" type="ORF">QD47_07080</name>
</gene>
<dbReference type="Gene3D" id="3.30.420.150">
    <property type="entry name" value="Exopolyphosphatase. Domain 2"/>
    <property type="match status" value="1"/>
</dbReference>
<dbReference type="RefSeq" id="WP_044645465.1">
    <property type="nucleotide sequence ID" value="NZ_JTHP01000009.1"/>
</dbReference>
<reference evidence="5 6" key="1">
    <citation type="submission" date="2014-11" db="EMBL/GenBank/DDBJ databases">
        <title>Draft Genome Sequences of Paenibacillus polymyxa NRRL B-30509 and Paenibacillus terrae NRRL B-30644, Strains from a Poultry Environment that Produce Tridecaptin A and Paenicidins.</title>
        <authorList>
            <person name="van Belkum M.J."/>
            <person name="Lohans C.T."/>
            <person name="Vederas J.C."/>
        </authorList>
    </citation>
    <scope>NUCLEOTIDE SEQUENCE [LARGE SCALE GENOMIC DNA]</scope>
    <source>
        <strain evidence="5 6">NRRL B-30644</strain>
    </source>
</reference>
<dbReference type="PIRSF" id="PIRSF001267">
    <property type="entry name" value="Pyrophosphatase_GppA_Ppx"/>
    <property type="match status" value="1"/>
</dbReference>
<dbReference type="InterPro" id="IPR030673">
    <property type="entry name" value="PyroPPase_GppA_Ppx"/>
</dbReference>
<dbReference type="SUPFAM" id="SSF53067">
    <property type="entry name" value="Actin-like ATPase domain"/>
    <property type="match status" value="2"/>
</dbReference>
<evidence type="ECO:0000313" key="6">
    <source>
        <dbReference type="Proteomes" id="UP000032534"/>
    </source>
</evidence>
<dbReference type="Proteomes" id="UP000032534">
    <property type="component" value="Unassembled WGS sequence"/>
</dbReference>
<dbReference type="AlphaFoldDB" id="A0A0D7X4I9"/>
<feature type="domain" description="Ppx/GppA phosphatase C-terminal" evidence="4">
    <location>
        <begin position="331"/>
        <end position="492"/>
    </location>
</feature>
<organism evidence="5 6">
    <name type="scientific">Paenibacillus terrae</name>
    <dbReference type="NCBI Taxonomy" id="159743"/>
    <lineage>
        <taxon>Bacteria</taxon>
        <taxon>Bacillati</taxon>
        <taxon>Bacillota</taxon>
        <taxon>Bacilli</taxon>
        <taxon>Bacillales</taxon>
        <taxon>Paenibacillaceae</taxon>
        <taxon>Paenibacillus</taxon>
    </lineage>
</organism>
<evidence type="ECO:0000259" key="3">
    <source>
        <dbReference type="Pfam" id="PF02541"/>
    </source>
</evidence>
<dbReference type="GO" id="GO:0006357">
    <property type="term" value="P:regulation of transcription by RNA polymerase II"/>
    <property type="evidence" value="ECO:0007669"/>
    <property type="project" value="TreeGrafter"/>
</dbReference>